<gene>
    <name evidence="1" type="ORF">SAMN04488094_106151</name>
</gene>
<reference evidence="1 2" key="1">
    <citation type="submission" date="2016-10" db="EMBL/GenBank/DDBJ databases">
        <authorList>
            <person name="de Groot N.N."/>
        </authorList>
    </citation>
    <scope>NUCLEOTIDE SEQUENCE [LARGE SCALE GENOMIC DNA]</scope>
    <source>
        <strain evidence="1 2">DSM 19548</strain>
    </source>
</reference>
<dbReference type="Proteomes" id="UP000198728">
    <property type="component" value="Unassembled WGS sequence"/>
</dbReference>
<dbReference type="AlphaFoldDB" id="A0A1I1KJU3"/>
<organism evidence="1 2">
    <name type="scientific">Tropicimonas isoalkanivorans</name>
    <dbReference type="NCBI Taxonomy" id="441112"/>
    <lineage>
        <taxon>Bacteria</taxon>
        <taxon>Pseudomonadati</taxon>
        <taxon>Pseudomonadota</taxon>
        <taxon>Alphaproteobacteria</taxon>
        <taxon>Rhodobacterales</taxon>
        <taxon>Roseobacteraceae</taxon>
        <taxon>Tropicimonas</taxon>
    </lineage>
</organism>
<keyword evidence="2" id="KW-1185">Reference proteome</keyword>
<dbReference type="EMBL" id="FOLG01000006">
    <property type="protein sequence ID" value="SFC58413.1"/>
    <property type="molecule type" value="Genomic_DNA"/>
</dbReference>
<proteinExistence type="predicted"/>
<protein>
    <submittedName>
        <fullName evidence="1">Uncharacterized protein</fullName>
    </submittedName>
</protein>
<dbReference type="STRING" id="441112.SAMN04488094_106151"/>
<name>A0A1I1KJU3_9RHOB</name>
<accession>A0A1I1KJU3</accession>
<sequence>MARFPSQKARDLTLSSKLEALRARNAAIDAVVYVDFGATTVLGASQSAGRPQEVLDGLCRLAANVFDEGRGPEQAVLMTVTEVLVLQHLPQEPGTALCFFFPPQTSYEDACGITHDATGSLAQ</sequence>
<evidence type="ECO:0000313" key="2">
    <source>
        <dbReference type="Proteomes" id="UP000198728"/>
    </source>
</evidence>
<evidence type="ECO:0000313" key="1">
    <source>
        <dbReference type="EMBL" id="SFC58413.1"/>
    </source>
</evidence>